<gene>
    <name evidence="3" type="ORF">GCM10023235_41560</name>
</gene>
<comment type="caution">
    <text evidence="3">The sequence shown here is derived from an EMBL/GenBank/DDBJ whole genome shotgun (WGS) entry which is preliminary data.</text>
</comment>
<proteinExistence type="inferred from homology"/>
<evidence type="ECO:0000256" key="1">
    <source>
        <dbReference type="ARBA" id="ARBA00006547"/>
    </source>
</evidence>
<evidence type="ECO:0000313" key="3">
    <source>
        <dbReference type="EMBL" id="GAA4859428.1"/>
    </source>
</evidence>
<dbReference type="PANTHER" id="PTHR11786:SF0">
    <property type="entry name" value="ARYLAMINE N-ACETYLTRANSFERASE 4-RELATED"/>
    <property type="match status" value="1"/>
</dbReference>
<comment type="similarity">
    <text evidence="1 2">Belongs to the arylamine N-acetyltransferase family.</text>
</comment>
<dbReference type="PRINTS" id="PR01543">
    <property type="entry name" value="ANATRNSFRASE"/>
</dbReference>
<evidence type="ECO:0000256" key="2">
    <source>
        <dbReference type="RuleBase" id="RU003452"/>
    </source>
</evidence>
<dbReference type="PANTHER" id="PTHR11786">
    <property type="entry name" value="N-HYDROXYARYLAMINE O-ACETYLTRANSFERASE"/>
    <property type="match status" value="1"/>
</dbReference>
<dbReference type="InterPro" id="IPR038765">
    <property type="entry name" value="Papain-like_cys_pep_sf"/>
</dbReference>
<dbReference type="Gene3D" id="3.30.2140.10">
    <property type="entry name" value="Arylamine N-acetyltransferase"/>
    <property type="match status" value="1"/>
</dbReference>
<accession>A0ABP9E0A8</accession>
<dbReference type="RefSeq" id="WP_345698349.1">
    <property type="nucleotide sequence ID" value="NZ_BAABIS010000001.1"/>
</dbReference>
<dbReference type="Pfam" id="PF00797">
    <property type="entry name" value="Acetyltransf_2"/>
    <property type="match status" value="1"/>
</dbReference>
<dbReference type="Proteomes" id="UP001501752">
    <property type="component" value="Unassembled WGS sequence"/>
</dbReference>
<reference evidence="4" key="1">
    <citation type="journal article" date="2019" name="Int. J. Syst. Evol. Microbiol.">
        <title>The Global Catalogue of Microorganisms (GCM) 10K type strain sequencing project: providing services to taxonomists for standard genome sequencing and annotation.</title>
        <authorList>
            <consortium name="The Broad Institute Genomics Platform"/>
            <consortium name="The Broad Institute Genome Sequencing Center for Infectious Disease"/>
            <person name="Wu L."/>
            <person name="Ma J."/>
        </authorList>
    </citation>
    <scope>NUCLEOTIDE SEQUENCE [LARGE SCALE GENOMIC DNA]</scope>
    <source>
        <strain evidence="4">JCM 13006</strain>
    </source>
</reference>
<keyword evidence="4" id="KW-1185">Reference proteome</keyword>
<dbReference type="Gene3D" id="2.40.128.150">
    <property type="entry name" value="Cysteine proteinases"/>
    <property type="match status" value="1"/>
</dbReference>
<dbReference type="SUPFAM" id="SSF54001">
    <property type="entry name" value="Cysteine proteinases"/>
    <property type="match status" value="1"/>
</dbReference>
<name>A0ABP9E0A8_9ACTN</name>
<protein>
    <submittedName>
        <fullName evidence="3">Arylamine N-acetyltransferase</fullName>
    </submittedName>
</protein>
<dbReference type="EMBL" id="BAABIS010000001">
    <property type="protein sequence ID" value="GAA4859428.1"/>
    <property type="molecule type" value="Genomic_DNA"/>
</dbReference>
<dbReference type="InterPro" id="IPR001447">
    <property type="entry name" value="Arylamine_N-AcTrfase"/>
</dbReference>
<evidence type="ECO:0000313" key="4">
    <source>
        <dbReference type="Proteomes" id="UP001501752"/>
    </source>
</evidence>
<sequence>MLDDTLVDAYLARIGARRPAQPDLDGLRHLQERQVLTVPFENLGYHLDEPIHMDEQVLDKIVRQHRGGGCYEVNPALSFLLTALGYQVEILPGRVHRPGGELGAAMCHLALRVTLDGRQWLVDTGFGRNSRHPLDLASREVQSDPDGEYLLVDAEEGGIDVLLNGKPLYRLDDRAVRIADFRPTLWWYRTSPESPFLQDVFCSLRTEDGRITLKGNQLSVLAGKERSSETYPDDAGVLAAYKTHFGFSLDRLPGEPQLGGATAGVQTG</sequence>
<organism evidence="3 4">
    <name type="scientific">Kitasatospora terrestris</name>
    <dbReference type="NCBI Taxonomy" id="258051"/>
    <lineage>
        <taxon>Bacteria</taxon>
        <taxon>Bacillati</taxon>
        <taxon>Actinomycetota</taxon>
        <taxon>Actinomycetes</taxon>
        <taxon>Kitasatosporales</taxon>
        <taxon>Streptomycetaceae</taxon>
        <taxon>Kitasatospora</taxon>
    </lineage>
</organism>